<dbReference type="EMBL" id="ML179956">
    <property type="protein sequence ID" value="THU79951.1"/>
    <property type="molecule type" value="Genomic_DNA"/>
</dbReference>
<protein>
    <recommendedName>
        <fullName evidence="2">DUF6532 domain-containing protein</fullName>
    </recommendedName>
</protein>
<feature type="compositionally biased region" description="Basic and acidic residues" evidence="1">
    <location>
        <begin position="165"/>
        <end position="175"/>
    </location>
</feature>
<feature type="compositionally biased region" description="Low complexity" evidence="1">
    <location>
        <begin position="271"/>
        <end position="284"/>
    </location>
</feature>
<evidence type="ECO:0000313" key="3">
    <source>
        <dbReference type="EMBL" id="THU79951.1"/>
    </source>
</evidence>
<dbReference type="InterPro" id="IPR045341">
    <property type="entry name" value="DUF6532"/>
</dbReference>
<feature type="compositionally biased region" description="Low complexity" evidence="1">
    <location>
        <begin position="118"/>
        <end position="127"/>
    </location>
</feature>
<feature type="compositionally biased region" description="Acidic residues" evidence="1">
    <location>
        <begin position="136"/>
        <end position="164"/>
    </location>
</feature>
<gene>
    <name evidence="3" type="ORF">K435DRAFT_810285</name>
</gene>
<reference evidence="3 4" key="1">
    <citation type="journal article" date="2019" name="Nat. Ecol. Evol.">
        <title>Megaphylogeny resolves global patterns of mushroom evolution.</title>
        <authorList>
            <person name="Varga T."/>
            <person name="Krizsan K."/>
            <person name="Foldi C."/>
            <person name="Dima B."/>
            <person name="Sanchez-Garcia M."/>
            <person name="Sanchez-Ramirez S."/>
            <person name="Szollosi G.J."/>
            <person name="Szarkandi J.G."/>
            <person name="Papp V."/>
            <person name="Albert L."/>
            <person name="Andreopoulos W."/>
            <person name="Angelini C."/>
            <person name="Antonin V."/>
            <person name="Barry K.W."/>
            <person name="Bougher N.L."/>
            <person name="Buchanan P."/>
            <person name="Buyck B."/>
            <person name="Bense V."/>
            <person name="Catcheside P."/>
            <person name="Chovatia M."/>
            <person name="Cooper J."/>
            <person name="Damon W."/>
            <person name="Desjardin D."/>
            <person name="Finy P."/>
            <person name="Geml J."/>
            <person name="Haridas S."/>
            <person name="Hughes K."/>
            <person name="Justo A."/>
            <person name="Karasinski D."/>
            <person name="Kautmanova I."/>
            <person name="Kiss B."/>
            <person name="Kocsube S."/>
            <person name="Kotiranta H."/>
            <person name="LaButti K.M."/>
            <person name="Lechner B.E."/>
            <person name="Liimatainen K."/>
            <person name="Lipzen A."/>
            <person name="Lukacs Z."/>
            <person name="Mihaltcheva S."/>
            <person name="Morgado L.N."/>
            <person name="Niskanen T."/>
            <person name="Noordeloos M.E."/>
            <person name="Ohm R.A."/>
            <person name="Ortiz-Santana B."/>
            <person name="Ovrebo C."/>
            <person name="Racz N."/>
            <person name="Riley R."/>
            <person name="Savchenko A."/>
            <person name="Shiryaev A."/>
            <person name="Soop K."/>
            <person name="Spirin V."/>
            <person name="Szebenyi C."/>
            <person name="Tomsovsky M."/>
            <person name="Tulloss R.E."/>
            <person name="Uehling J."/>
            <person name="Grigoriev I.V."/>
            <person name="Vagvolgyi C."/>
            <person name="Papp T."/>
            <person name="Martin F.M."/>
            <person name="Miettinen O."/>
            <person name="Hibbett D.S."/>
            <person name="Nagy L.G."/>
        </authorList>
    </citation>
    <scope>NUCLEOTIDE SEQUENCE [LARGE SCALE GENOMIC DNA]</scope>
    <source>
        <strain evidence="3 4">CBS 962.96</strain>
    </source>
</reference>
<feature type="region of interest" description="Disordered" evidence="1">
    <location>
        <begin position="268"/>
        <end position="298"/>
    </location>
</feature>
<dbReference type="OrthoDB" id="3225557at2759"/>
<evidence type="ECO:0000259" key="2">
    <source>
        <dbReference type="Pfam" id="PF20149"/>
    </source>
</evidence>
<feature type="compositionally biased region" description="Low complexity" evidence="1">
    <location>
        <begin position="9"/>
        <end position="18"/>
    </location>
</feature>
<feature type="compositionally biased region" description="Basic and acidic residues" evidence="1">
    <location>
        <begin position="22"/>
        <end position="31"/>
    </location>
</feature>
<feature type="domain" description="DUF6532" evidence="2">
    <location>
        <begin position="423"/>
        <end position="518"/>
    </location>
</feature>
<feature type="compositionally biased region" description="Polar residues" evidence="1">
    <location>
        <begin position="82"/>
        <end position="96"/>
    </location>
</feature>
<organism evidence="3 4">
    <name type="scientific">Dendrothele bispora (strain CBS 962.96)</name>
    <dbReference type="NCBI Taxonomy" id="1314807"/>
    <lineage>
        <taxon>Eukaryota</taxon>
        <taxon>Fungi</taxon>
        <taxon>Dikarya</taxon>
        <taxon>Basidiomycota</taxon>
        <taxon>Agaricomycotina</taxon>
        <taxon>Agaricomycetes</taxon>
        <taxon>Agaricomycetidae</taxon>
        <taxon>Agaricales</taxon>
        <taxon>Agaricales incertae sedis</taxon>
        <taxon>Dendrothele</taxon>
    </lineage>
</organism>
<evidence type="ECO:0000313" key="4">
    <source>
        <dbReference type="Proteomes" id="UP000297245"/>
    </source>
</evidence>
<dbReference type="Proteomes" id="UP000297245">
    <property type="component" value="Unassembled WGS sequence"/>
</dbReference>
<dbReference type="AlphaFoldDB" id="A0A4S8KVX6"/>
<keyword evidence="4" id="KW-1185">Reference proteome</keyword>
<proteinExistence type="predicted"/>
<feature type="region of interest" description="Disordered" evidence="1">
    <location>
        <begin position="1"/>
        <end position="210"/>
    </location>
</feature>
<evidence type="ECO:0000256" key="1">
    <source>
        <dbReference type="SAM" id="MobiDB-lite"/>
    </source>
</evidence>
<name>A0A4S8KVX6_DENBC</name>
<sequence>MTSRSSNQKSTTSRASTTRKARLNDNKKSFEAHNSVAPGSKRKPPEAQNPVSKRSKASVMNKAANVKSDKASKMTKIRKAGKSTNEEPSSNPSKPTASARARGRAPAINSESDEDEAPVPASKASSKAVRRFHDQDIDDESDDREEDNESEDRGEDLDAMDLDEEAPRVIRDGGRKSKRIIGAQVDGDSDLSGTEDGEGPEEYNDEDMLEHDLTSVPATSDGEGLNWDMLEPTPQHKKAASRALKKLNKEVLVSIWICLKRPVVISTNKASGSTGTQPSGSPSDGEADNEADEHDANENWCSRTDIVLQPFTDATRTFKLSLSSQNSHIKRVIKAAQELGTFQILTDTAYCSLDDGIKSIATASLVDAALSLGYDKPLDIADRLQEGDYSKYVAPLTRYVTQRITLERKDLKKGFMATGDGYDYQKPFGHLVMFAYMAAVFFGNTKITRALNAKRDQIFVSSVPEKPQELELPKAMVIMAACVIHALLQDHAYSSDENFPPSGLTTQWKTYLEILEKMEKKSRLTYHRLMHDLYLKASHTVAPATHGLSRQDIINRINWDAFVDEDDDTTEANVGVGSSGAIGNGA</sequence>
<accession>A0A4S8KVX6</accession>
<feature type="compositionally biased region" description="Acidic residues" evidence="1">
    <location>
        <begin position="187"/>
        <end position="209"/>
    </location>
</feature>
<feature type="compositionally biased region" description="Acidic residues" evidence="1">
    <location>
        <begin position="285"/>
        <end position="295"/>
    </location>
</feature>
<dbReference type="Pfam" id="PF20149">
    <property type="entry name" value="DUF6532"/>
    <property type="match status" value="1"/>
</dbReference>